<keyword evidence="3" id="KW-0732">Signal</keyword>
<evidence type="ECO:0000256" key="1">
    <source>
        <dbReference type="ARBA" id="ARBA00000032"/>
    </source>
</evidence>
<dbReference type="PROSITE" id="PS00616">
    <property type="entry name" value="HIS_ACID_PHOSPHAT_1"/>
    <property type="match status" value="1"/>
</dbReference>
<dbReference type="PANTHER" id="PTHR11567">
    <property type="entry name" value="ACID PHOSPHATASE-RELATED"/>
    <property type="match status" value="1"/>
</dbReference>
<dbReference type="InterPro" id="IPR033379">
    <property type="entry name" value="Acid_Pase_AS"/>
</dbReference>
<dbReference type="STRING" id="6277.A0A498SAL9"/>
<keyword evidence="5" id="KW-1185">Reference proteome</keyword>
<name>A0A498SAL9_ACAVI</name>
<gene>
    <name evidence="4" type="ORF">NAV_LOCUS2733</name>
</gene>
<evidence type="ECO:0000313" key="5">
    <source>
        <dbReference type="Proteomes" id="UP000276991"/>
    </source>
</evidence>
<dbReference type="OrthoDB" id="258392at2759"/>
<dbReference type="EMBL" id="UPTC01000306">
    <property type="protein sequence ID" value="VBB27903.1"/>
    <property type="molecule type" value="Genomic_DNA"/>
</dbReference>
<reference evidence="4 5" key="1">
    <citation type="submission" date="2018-08" db="EMBL/GenBank/DDBJ databases">
        <authorList>
            <person name="Laetsch R D."/>
            <person name="Stevens L."/>
            <person name="Kumar S."/>
            <person name="Blaxter L. M."/>
        </authorList>
    </citation>
    <scope>NUCLEOTIDE SEQUENCE [LARGE SCALE GENOMIC DNA]</scope>
</reference>
<dbReference type="AlphaFoldDB" id="A0A498SAL9"/>
<dbReference type="Pfam" id="PF00328">
    <property type="entry name" value="His_Phos_2"/>
    <property type="match status" value="1"/>
</dbReference>
<feature type="chain" id="PRO_5019786608" description="Acid phosphatase" evidence="3">
    <location>
        <begin position="20"/>
        <end position="389"/>
    </location>
</feature>
<dbReference type="InterPro" id="IPR000560">
    <property type="entry name" value="His_Pase_clade-2"/>
</dbReference>
<dbReference type="SUPFAM" id="SSF53254">
    <property type="entry name" value="Phosphoglycerate mutase-like"/>
    <property type="match status" value="1"/>
</dbReference>
<evidence type="ECO:0000313" key="4">
    <source>
        <dbReference type="EMBL" id="VBB27903.1"/>
    </source>
</evidence>
<dbReference type="CDD" id="cd07061">
    <property type="entry name" value="HP_HAP_like"/>
    <property type="match status" value="1"/>
</dbReference>
<evidence type="ECO:0000256" key="3">
    <source>
        <dbReference type="SAM" id="SignalP"/>
    </source>
</evidence>
<protein>
    <recommendedName>
        <fullName evidence="6">Acid phosphatase</fullName>
    </recommendedName>
</protein>
<proteinExistence type="inferred from homology"/>
<comment type="catalytic activity">
    <reaction evidence="1">
        <text>a phosphate monoester + H2O = an alcohol + phosphate</text>
        <dbReference type="Rhea" id="RHEA:15017"/>
        <dbReference type="ChEBI" id="CHEBI:15377"/>
        <dbReference type="ChEBI" id="CHEBI:30879"/>
        <dbReference type="ChEBI" id="CHEBI:43474"/>
        <dbReference type="ChEBI" id="CHEBI:67140"/>
        <dbReference type="EC" id="3.1.3.2"/>
    </reaction>
</comment>
<dbReference type="InterPro" id="IPR050645">
    <property type="entry name" value="Histidine_acid_phosphatase"/>
</dbReference>
<sequence>MYGIILLPICAILIETINAQKESDEELVYVQAIWRHGDRAPNHLPYPNDKYKETAWPRGWGQITNVRCLNVFEIGMMQMYELGEFFRKRYASFIANFNKEDVNLVSSSSDRAIVSGLAMLRGFFPANGQEAWLHNEQWQPLPFQIETTDALLRPTNFDCKTYDLESKKENEVLYRNISEKYADFFDFLANVTGHKKVDFKKAASLYDIQREMDNNMTQPLWVYQIWPQFDNKTTIGIIRNLKRIRRISEFNSAGKAQLRGGLLMEDWIDRAKNVSLGLPVTPRKIKLYSAHDGTVLALMYALGVSNDLLVPYASCAIMEIYKTANNHTTIKFFYKNGTNIYQLALPGCSSNDNCTIAQVKKAIATRSVQSLQQLNEAKFFLVILESNIR</sequence>
<dbReference type="PANTHER" id="PTHR11567:SF210">
    <property type="entry name" value="ACID PHOSPHATASE 5-RELATED"/>
    <property type="match status" value="1"/>
</dbReference>
<evidence type="ECO:0000256" key="2">
    <source>
        <dbReference type="ARBA" id="ARBA00005375"/>
    </source>
</evidence>
<accession>A0A498SAL9</accession>
<dbReference type="Gene3D" id="3.40.50.1240">
    <property type="entry name" value="Phosphoglycerate mutase-like"/>
    <property type="match status" value="1"/>
</dbReference>
<evidence type="ECO:0008006" key="6">
    <source>
        <dbReference type="Google" id="ProtNLM"/>
    </source>
</evidence>
<organism evidence="4 5">
    <name type="scientific">Acanthocheilonema viteae</name>
    <name type="common">Filarial nematode worm</name>
    <name type="synonym">Dipetalonema viteae</name>
    <dbReference type="NCBI Taxonomy" id="6277"/>
    <lineage>
        <taxon>Eukaryota</taxon>
        <taxon>Metazoa</taxon>
        <taxon>Ecdysozoa</taxon>
        <taxon>Nematoda</taxon>
        <taxon>Chromadorea</taxon>
        <taxon>Rhabditida</taxon>
        <taxon>Spirurina</taxon>
        <taxon>Spiruromorpha</taxon>
        <taxon>Filarioidea</taxon>
        <taxon>Onchocercidae</taxon>
        <taxon>Acanthocheilonema</taxon>
    </lineage>
</organism>
<dbReference type="Proteomes" id="UP000276991">
    <property type="component" value="Unassembled WGS sequence"/>
</dbReference>
<comment type="similarity">
    <text evidence="2">Belongs to the histidine acid phosphatase family.</text>
</comment>
<dbReference type="GO" id="GO:0003993">
    <property type="term" value="F:acid phosphatase activity"/>
    <property type="evidence" value="ECO:0007669"/>
    <property type="project" value="UniProtKB-EC"/>
</dbReference>
<feature type="signal peptide" evidence="3">
    <location>
        <begin position="1"/>
        <end position="19"/>
    </location>
</feature>
<dbReference type="InterPro" id="IPR029033">
    <property type="entry name" value="His_PPase_superfam"/>
</dbReference>